<evidence type="ECO:0000313" key="3">
    <source>
        <dbReference type="EMBL" id="TGE28815.1"/>
    </source>
</evidence>
<feature type="transmembrane region" description="Helical" evidence="1">
    <location>
        <begin position="48"/>
        <end position="73"/>
    </location>
</feature>
<dbReference type="InterPro" id="IPR036890">
    <property type="entry name" value="HATPase_C_sf"/>
</dbReference>
<gene>
    <name evidence="3" type="ORF">E5K02_04970</name>
</gene>
<dbReference type="InterPro" id="IPR050640">
    <property type="entry name" value="Bact_2-comp_sensor_kinase"/>
</dbReference>
<dbReference type="RefSeq" id="WP_135392644.1">
    <property type="nucleotide sequence ID" value="NZ_SRMB01000001.1"/>
</dbReference>
<dbReference type="OrthoDB" id="9792992at2"/>
<dbReference type="InterPro" id="IPR010559">
    <property type="entry name" value="Sig_transdc_His_kin_internal"/>
</dbReference>
<dbReference type="GO" id="GO:0016020">
    <property type="term" value="C:membrane"/>
    <property type="evidence" value="ECO:0007669"/>
    <property type="project" value="InterPro"/>
</dbReference>
<feature type="transmembrane region" description="Helical" evidence="1">
    <location>
        <begin position="127"/>
        <end position="149"/>
    </location>
</feature>
<dbReference type="SUPFAM" id="SSF55874">
    <property type="entry name" value="ATPase domain of HSP90 chaperone/DNA topoisomerase II/histidine kinase"/>
    <property type="match status" value="1"/>
</dbReference>
<accession>A0A4Z0QGG3</accession>
<keyword evidence="1" id="KW-0812">Transmembrane</keyword>
<keyword evidence="4" id="KW-1185">Reference proteome</keyword>
<dbReference type="Gene3D" id="3.30.565.10">
    <property type="entry name" value="Histidine kinase-like ATPase, C-terminal domain"/>
    <property type="match status" value="1"/>
</dbReference>
<name>A0A4Z0QGG3_9BACT</name>
<dbReference type="PANTHER" id="PTHR34220">
    <property type="entry name" value="SENSOR HISTIDINE KINASE YPDA"/>
    <property type="match status" value="1"/>
</dbReference>
<organism evidence="3 4">
    <name type="scientific">Hymenobacter metallicola</name>
    <dbReference type="NCBI Taxonomy" id="2563114"/>
    <lineage>
        <taxon>Bacteria</taxon>
        <taxon>Pseudomonadati</taxon>
        <taxon>Bacteroidota</taxon>
        <taxon>Cytophagia</taxon>
        <taxon>Cytophagales</taxon>
        <taxon>Hymenobacteraceae</taxon>
        <taxon>Hymenobacter</taxon>
    </lineage>
</organism>
<proteinExistence type="predicted"/>
<dbReference type="Pfam" id="PF06580">
    <property type="entry name" value="His_kinase"/>
    <property type="match status" value="1"/>
</dbReference>
<feature type="transmembrane region" description="Helical" evidence="1">
    <location>
        <begin position="82"/>
        <end position="107"/>
    </location>
</feature>
<dbReference type="GO" id="GO:0000155">
    <property type="term" value="F:phosphorelay sensor kinase activity"/>
    <property type="evidence" value="ECO:0007669"/>
    <property type="project" value="InterPro"/>
</dbReference>
<evidence type="ECO:0000259" key="2">
    <source>
        <dbReference type="Pfam" id="PF06580"/>
    </source>
</evidence>
<feature type="domain" description="Signal transduction histidine kinase internal region" evidence="2">
    <location>
        <begin position="180"/>
        <end position="257"/>
    </location>
</feature>
<comment type="caution">
    <text evidence="3">The sequence shown here is derived from an EMBL/GenBank/DDBJ whole genome shotgun (WGS) entry which is preliminary data.</text>
</comment>
<evidence type="ECO:0000256" key="1">
    <source>
        <dbReference type="SAM" id="Phobius"/>
    </source>
</evidence>
<dbReference type="AlphaFoldDB" id="A0A4Z0QGG3"/>
<dbReference type="EMBL" id="SRMB01000001">
    <property type="protein sequence ID" value="TGE28815.1"/>
    <property type="molecule type" value="Genomic_DNA"/>
</dbReference>
<reference evidence="3 4" key="1">
    <citation type="submission" date="2019-04" db="EMBL/GenBank/DDBJ databases">
        <authorList>
            <person name="Feng G."/>
            <person name="Zhang J."/>
            <person name="Zhu H."/>
        </authorList>
    </citation>
    <scope>NUCLEOTIDE SEQUENCE [LARGE SCALE GENOMIC DNA]</scope>
    <source>
        <strain evidence="3 4">9PBR-1</strain>
    </source>
</reference>
<dbReference type="Proteomes" id="UP000298471">
    <property type="component" value="Unassembled WGS sequence"/>
</dbReference>
<feature type="transmembrane region" description="Helical" evidence="1">
    <location>
        <begin position="22"/>
        <end position="42"/>
    </location>
</feature>
<dbReference type="PANTHER" id="PTHR34220:SF7">
    <property type="entry name" value="SENSOR HISTIDINE KINASE YPDA"/>
    <property type="match status" value="1"/>
</dbReference>
<sequence>MTVSAASARHAWFPLRPGRGRVALHLLLWAAFVVFQCLIYQLQPTLPAIRLAFIIKDLVASVISFYFFSYVVLPRFIVRRRWLLSALGLLAIYYLWALLSHLSYSLLDYYRVPMGEWADYMHRTLDRGLWVGVFSWYGVSMGLSDFFIIPMQPILLRCIVFLLTASNQSLRLQRENLNLEVSFLKAQVNPHFLFNTLNNIYTMVVKQDERAPAMVQHLTGLMHYTVYESDAALVPLRREVGFLEDYLELERLRYGQKVSIRYRKAGPLAQFRITPLLFFPFVENAFKHGVDSSLDASWVDITLEATDGQLHFAVRNSLPPTAGPRDFGGVGVANVQQRLALHYPPDDYQLSIGPAPDGQTYRVALTLRLHPATSGS</sequence>
<evidence type="ECO:0000313" key="4">
    <source>
        <dbReference type="Proteomes" id="UP000298471"/>
    </source>
</evidence>
<keyword evidence="1" id="KW-0472">Membrane</keyword>
<protein>
    <recommendedName>
        <fullName evidence="2">Signal transduction histidine kinase internal region domain-containing protein</fullName>
    </recommendedName>
</protein>
<keyword evidence="1" id="KW-1133">Transmembrane helix</keyword>